<evidence type="ECO:0000313" key="2">
    <source>
        <dbReference type="EMBL" id="GAQ89778.1"/>
    </source>
</evidence>
<evidence type="ECO:0000256" key="1">
    <source>
        <dbReference type="SAM" id="MobiDB-lite"/>
    </source>
</evidence>
<feature type="compositionally biased region" description="Basic and acidic residues" evidence="1">
    <location>
        <begin position="48"/>
        <end position="60"/>
    </location>
</feature>
<feature type="compositionally biased region" description="Basic and acidic residues" evidence="1">
    <location>
        <begin position="483"/>
        <end position="494"/>
    </location>
</feature>
<protein>
    <submittedName>
        <fullName evidence="2">Uncharacterized protein</fullName>
    </submittedName>
</protein>
<reference evidence="2 3" key="1">
    <citation type="journal article" date="2014" name="Nat. Commun.">
        <title>Klebsormidium flaccidum genome reveals primary factors for plant terrestrial adaptation.</title>
        <authorList>
            <person name="Hori K."/>
            <person name="Maruyama F."/>
            <person name="Fujisawa T."/>
            <person name="Togashi T."/>
            <person name="Yamamoto N."/>
            <person name="Seo M."/>
            <person name="Sato S."/>
            <person name="Yamada T."/>
            <person name="Mori H."/>
            <person name="Tajima N."/>
            <person name="Moriyama T."/>
            <person name="Ikeuchi M."/>
            <person name="Watanabe M."/>
            <person name="Wada H."/>
            <person name="Kobayashi K."/>
            <person name="Saito M."/>
            <person name="Masuda T."/>
            <person name="Sasaki-Sekimoto Y."/>
            <person name="Mashiguchi K."/>
            <person name="Awai K."/>
            <person name="Shimojima M."/>
            <person name="Masuda S."/>
            <person name="Iwai M."/>
            <person name="Nobusawa T."/>
            <person name="Narise T."/>
            <person name="Kondo S."/>
            <person name="Saito H."/>
            <person name="Sato R."/>
            <person name="Murakawa M."/>
            <person name="Ihara Y."/>
            <person name="Oshima-Yamada Y."/>
            <person name="Ohtaka K."/>
            <person name="Satoh M."/>
            <person name="Sonobe K."/>
            <person name="Ishii M."/>
            <person name="Ohtani R."/>
            <person name="Kanamori-Sato M."/>
            <person name="Honoki R."/>
            <person name="Miyazaki D."/>
            <person name="Mochizuki H."/>
            <person name="Umetsu J."/>
            <person name="Higashi K."/>
            <person name="Shibata D."/>
            <person name="Kamiya Y."/>
            <person name="Sato N."/>
            <person name="Nakamura Y."/>
            <person name="Tabata S."/>
            <person name="Ida S."/>
            <person name="Kurokawa K."/>
            <person name="Ohta H."/>
        </authorList>
    </citation>
    <scope>NUCLEOTIDE SEQUENCE [LARGE SCALE GENOMIC DNA]</scope>
    <source>
        <strain evidence="2 3">NIES-2285</strain>
    </source>
</reference>
<organism evidence="2 3">
    <name type="scientific">Klebsormidium nitens</name>
    <name type="common">Green alga</name>
    <name type="synonym">Ulothrix nitens</name>
    <dbReference type="NCBI Taxonomy" id="105231"/>
    <lineage>
        <taxon>Eukaryota</taxon>
        <taxon>Viridiplantae</taxon>
        <taxon>Streptophyta</taxon>
        <taxon>Klebsormidiophyceae</taxon>
        <taxon>Klebsormidiales</taxon>
        <taxon>Klebsormidiaceae</taxon>
        <taxon>Klebsormidium</taxon>
    </lineage>
</organism>
<feature type="region of interest" description="Disordered" evidence="1">
    <location>
        <begin position="309"/>
        <end position="527"/>
    </location>
</feature>
<dbReference type="Proteomes" id="UP000054558">
    <property type="component" value="Unassembled WGS sequence"/>
</dbReference>
<feature type="compositionally biased region" description="Basic residues" evidence="1">
    <location>
        <begin position="515"/>
        <end position="525"/>
    </location>
</feature>
<evidence type="ECO:0000313" key="3">
    <source>
        <dbReference type="Proteomes" id="UP000054558"/>
    </source>
</evidence>
<feature type="compositionally biased region" description="Polar residues" evidence="1">
    <location>
        <begin position="1"/>
        <end position="11"/>
    </location>
</feature>
<feature type="compositionally biased region" description="Basic and acidic residues" evidence="1">
    <location>
        <begin position="199"/>
        <end position="217"/>
    </location>
</feature>
<feature type="region of interest" description="Disordered" evidence="1">
    <location>
        <begin position="187"/>
        <end position="228"/>
    </location>
</feature>
<feature type="compositionally biased region" description="Basic and acidic residues" evidence="1">
    <location>
        <begin position="435"/>
        <end position="461"/>
    </location>
</feature>
<sequence length="746" mass="82158">MKAEWQESTEQGAGASSKEKSCSASREPVGKGQVEESTVQDVNAQPAAKEDSKQRKDDKVSAGGVIQADDLFSHMVHSGAYEEIIGKPAVRTLRRWYKDLKDRIENALDGLTNERLKGMNFKVRREDVEWRESLFKETMDDTDGGVLLVKGDRSYKWPAESFNRTFSQIVEQLKKVKLHPERYAAQQAKKATKYKASKKQNDMGDEGVRHQSSKSRDSAASNRTEGMQVASCEEGAIGQGNEQVEESAQSRCVMSFCSVNTGRPVHMCHVCQKPVHNLCLQKMMNDLFGVKEYDGENFFCEAHAASSGLTKVGGSREATSFTPASKASGSAPVWEAAVPTATPAADHPPSGLSGSPESKSEKQAEPNKGLEEQPQRDAKGSLHVPKERNEEKGSGKGKRIREERTEESGSGKGKGGDKSSKKKSKSDGPSTKPSKPKENQNGKNSEIERENADSRKDETKSRGASGEEEGATNKNQGAGLHLEQAERKDPEKNATEPQEESGAGNGKNEDEIAARPKRNAVKQRKIHEPRLCKALGCECEFGLAGEAGEAAEKRAKGADGRKRGRNGTAGPKSQRQKKGDPECSEEELDLAGDVIESSDPDSDEDPVCDLPMGGTFEDKGEKIDKHMVFNYEIIAMKYLRVKYIYQVLDRQHADTRAHREKLRSSCPLEVWPLIFLGLVSRKEVIKAINSLKLDNISKSPELEDFDLPYLLKLLSEGAIEESRVYIANKKWRDDGAKLSPNEVFIS</sequence>
<feature type="compositionally biased region" description="Polar residues" evidence="1">
    <location>
        <begin position="317"/>
        <end position="328"/>
    </location>
</feature>
<feature type="compositionally biased region" description="Basic and acidic residues" evidence="1">
    <location>
        <begin position="358"/>
        <end position="419"/>
    </location>
</feature>
<dbReference type="OMA" id="NIMFLDC"/>
<accession>A0A1Y1INU0</accession>
<feature type="region of interest" description="Disordered" evidence="1">
    <location>
        <begin position="552"/>
        <end position="587"/>
    </location>
</feature>
<feature type="compositionally biased region" description="Basic and acidic residues" evidence="1">
    <location>
        <begin position="552"/>
        <end position="561"/>
    </location>
</feature>
<dbReference type="AlphaFoldDB" id="A0A1Y1INU0"/>
<dbReference type="EMBL" id="DF237510">
    <property type="protein sequence ID" value="GAQ89778.1"/>
    <property type="molecule type" value="Genomic_DNA"/>
</dbReference>
<proteinExistence type="predicted"/>
<keyword evidence="3" id="KW-1185">Reference proteome</keyword>
<gene>
    <name evidence="2" type="ORF">KFL_005610050</name>
</gene>
<name>A0A1Y1INU0_KLENI</name>
<feature type="region of interest" description="Disordered" evidence="1">
    <location>
        <begin position="1"/>
        <end position="61"/>
    </location>
</feature>